<dbReference type="GO" id="GO:0003676">
    <property type="term" value="F:nucleic acid binding"/>
    <property type="evidence" value="ECO:0007669"/>
    <property type="project" value="InterPro"/>
</dbReference>
<dbReference type="InterPro" id="IPR036397">
    <property type="entry name" value="RNaseH_sf"/>
</dbReference>
<reference evidence="3" key="2">
    <citation type="journal article" date="2014" name="ISME J.">
        <title>Microbial stratification in low pH oxic and suboxic macroscopic growths along an acid mine drainage.</title>
        <authorList>
            <person name="Mendez-Garcia C."/>
            <person name="Mesa V."/>
            <person name="Sprenger R.R."/>
            <person name="Richter M."/>
            <person name="Diez M.S."/>
            <person name="Solano J."/>
            <person name="Bargiela R."/>
            <person name="Golyshina O.V."/>
            <person name="Manteca A."/>
            <person name="Ramos J.L."/>
            <person name="Gallego J.R."/>
            <person name="Llorente I."/>
            <person name="Martins Dos Santos V.A."/>
            <person name="Jensen O.N."/>
            <person name="Pelaez A.I."/>
            <person name="Sanchez J."/>
            <person name="Ferrer M."/>
        </authorList>
    </citation>
    <scope>NUCLEOTIDE SEQUENCE</scope>
</reference>
<name>T1AN22_9ZZZZ</name>
<dbReference type="Gene3D" id="3.30.420.10">
    <property type="entry name" value="Ribonuclease H-like superfamily/Ribonuclease H"/>
    <property type="match status" value="1"/>
</dbReference>
<sequence>YDTVTTKNPLQFKLPFALWTRAQIRTLIAQRFAVKLSLVSVGRLLAQLGLTCQRPLFRAYQQDSSLVERWLKEEYPKIRLQAKREDAEIFFEDESGVRSDFHSGTTWASKGETPVVRVTGQRFSLNMISAVSPRGELRFMVVRGGVGAAVFINFLKRLVHGQRRAIFLIVDGHPSHRAKKVKDYVDSLQGNLRRSFCRHILQS</sequence>
<evidence type="ECO:0000259" key="2">
    <source>
        <dbReference type="Pfam" id="PF13592"/>
    </source>
</evidence>
<dbReference type="InterPro" id="IPR038717">
    <property type="entry name" value="Tc1-like_DDE_dom"/>
</dbReference>
<evidence type="ECO:0000259" key="1">
    <source>
        <dbReference type="Pfam" id="PF13358"/>
    </source>
</evidence>
<dbReference type="Pfam" id="PF13592">
    <property type="entry name" value="HTH_33"/>
    <property type="match status" value="1"/>
</dbReference>
<dbReference type="NCBIfam" id="NF033545">
    <property type="entry name" value="transpos_IS630"/>
    <property type="match status" value="1"/>
</dbReference>
<feature type="domain" description="Tc1-like transposase DDE" evidence="1">
    <location>
        <begin position="89"/>
        <end position="188"/>
    </location>
</feature>
<evidence type="ECO:0000313" key="3">
    <source>
        <dbReference type="EMBL" id="EQD58782.1"/>
    </source>
</evidence>
<dbReference type="EMBL" id="AUZZ01002831">
    <property type="protein sequence ID" value="EQD58782.1"/>
    <property type="molecule type" value="Genomic_DNA"/>
</dbReference>
<dbReference type="InterPro" id="IPR025959">
    <property type="entry name" value="Winged_HTH_dom"/>
</dbReference>
<proteinExistence type="predicted"/>
<dbReference type="InterPro" id="IPR047655">
    <property type="entry name" value="Transpos_IS630-like"/>
</dbReference>
<gene>
    <name evidence="3" type="ORF">B2A_04233</name>
</gene>
<organism evidence="3">
    <name type="scientific">mine drainage metagenome</name>
    <dbReference type="NCBI Taxonomy" id="410659"/>
    <lineage>
        <taxon>unclassified sequences</taxon>
        <taxon>metagenomes</taxon>
        <taxon>ecological metagenomes</taxon>
    </lineage>
</organism>
<feature type="non-terminal residue" evidence="3">
    <location>
        <position position="1"/>
    </location>
</feature>
<feature type="domain" description="Winged helix-turn helix" evidence="2">
    <location>
        <begin position="16"/>
        <end position="74"/>
    </location>
</feature>
<comment type="caution">
    <text evidence="3">The sequence shown here is derived from an EMBL/GenBank/DDBJ whole genome shotgun (WGS) entry which is preliminary data.</text>
</comment>
<accession>T1AN22</accession>
<reference evidence="3" key="1">
    <citation type="submission" date="2013-08" db="EMBL/GenBank/DDBJ databases">
        <authorList>
            <person name="Mendez C."/>
            <person name="Richter M."/>
            <person name="Ferrer M."/>
            <person name="Sanchez J."/>
        </authorList>
    </citation>
    <scope>NUCLEOTIDE SEQUENCE</scope>
</reference>
<dbReference type="AlphaFoldDB" id="T1AN22"/>
<protein>
    <submittedName>
        <fullName evidence="3">ISXoo2 transposase</fullName>
    </submittedName>
</protein>
<dbReference type="Pfam" id="PF13358">
    <property type="entry name" value="DDE_3"/>
    <property type="match status" value="1"/>
</dbReference>